<gene>
    <name evidence="1" type="ORF">KUCAC02_014884</name>
</gene>
<feature type="non-terminal residue" evidence="1">
    <location>
        <position position="1"/>
    </location>
</feature>
<reference evidence="1" key="1">
    <citation type="submission" date="2022-05" db="EMBL/GenBank/DDBJ databases">
        <title>Chromosome-level genome of Chaenocephalus aceratus.</title>
        <authorList>
            <person name="Park H."/>
        </authorList>
    </citation>
    <scope>NUCLEOTIDE SEQUENCE</scope>
    <source>
        <strain evidence="1">KU_202001</strain>
    </source>
</reference>
<evidence type="ECO:0000313" key="1">
    <source>
        <dbReference type="EMBL" id="KAI4812028.1"/>
    </source>
</evidence>
<proteinExistence type="predicted"/>
<name>A0ACB9WFY1_CHAAC</name>
<organism evidence="1 2">
    <name type="scientific">Chaenocephalus aceratus</name>
    <name type="common">Blackfin icefish</name>
    <name type="synonym">Chaenichthys aceratus</name>
    <dbReference type="NCBI Taxonomy" id="36190"/>
    <lineage>
        <taxon>Eukaryota</taxon>
        <taxon>Metazoa</taxon>
        <taxon>Chordata</taxon>
        <taxon>Craniata</taxon>
        <taxon>Vertebrata</taxon>
        <taxon>Euteleostomi</taxon>
        <taxon>Actinopterygii</taxon>
        <taxon>Neopterygii</taxon>
        <taxon>Teleostei</taxon>
        <taxon>Neoteleostei</taxon>
        <taxon>Acanthomorphata</taxon>
        <taxon>Eupercaria</taxon>
        <taxon>Perciformes</taxon>
        <taxon>Notothenioidei</taxon>
        <taxon>Channichthyidae</taxon>
        <taxon>Chaenocephalus</taxon>
    </lineage>
</organism>
<feature type="non-terminal residue" evidence="1">
    <location>
        <position position="215"/>
    </location>
</feature>
<comment type="caution">
    <text evidence="1">The sequence shown here is derived from an EMBL/GenBank/DDBJ whole genome shotgun (WGS) entry which is preliminary data.</text>
</comment>
<sequence>IKLHYLHVIRGAEAREGVRPDSGERAEDHMISEITDRCNDALNTSRSAAFISECLLVDNEVVEAGRFRGGEQPLLFVGTFPVGRLCAGWMAAFRRLRAKAGRLPHRLSLTAAPQCVSALWPRREKGRGSDRGRGQRGRDFGRRGKEEVAECVRNGTQCAHSQNASDSRPIRGQTAAFQTRGETNIQTARPHTFQSWSNQIVVTRNTGEGSPSAVP</sequence>
<accession>A0ACB9WFY1</accession>
<evidence type="ECO:0000313" key="2">
    <source>
        <dbReference type="Proteomes" id="UP001057452"/>
    </source>
</evidence>
<dbReference type="Proteomes" id="UP001057452">
    <property type="component" value="Chromosome 16"/>
</dbReference>
<protein>
    <submittedName>
        <fullName evidence="1">Uncharacterized protein</fullName>
    </submittedName>
</protein>
<dbReference type="EMBL" id="CM043800">
    <property type="protein sequence ID" value="KAI4812028.1"/>
    <property type="molecule type" value="Genomic_DNA"/>
</dbReference>
<keyword evidence="2" id="KW-1185">Reference proteome</keyword>